<proteinExistence type="predicted"/>
<dbReference type="Proteomes" id="UP000000715">
    <property type="component" value="Unplaced"/>
</dbReference>
<feature type="region of interest" description="Disordered" evidence="1">
    <location>
        <begin position="1"/>
        <end position="80"/>
    </location>
</feature>
<name>A0A8U0SJU9_MUSPF</name>
<evidence type="ECO:0000313" key="2">
    <source>
        <dbReference type="Proteomes" id="UP000000715"/>
    </source>
</evidence>
<feature type="compositionally biased region" description="Low complexity" evidence="1">
    <location>
        <begin position="27"/>
        <end position="37"/>
    </location>
</feature>
<sequence length="193" mass="20079">MKSPEPERARARAAAAAQAELGRRGPRSPAGRGSAGAEVRRAPAPRRPRSPGTPEPWHPGAGATALRVGSAPGGPRGRARWAPWARCKWPGRLGAAASHLGRVGVPTLPPCLSRASPSCIQHHGQLPGGFSSLQPGGPMILHIPVLGSPCRGLTPVCSEAPFDPGRDTVTLRDQKEGSVYPVGVGSLQEAFWD</sequence>
<dbReference type="GeneID" id="123393742"/>
<keyword evidence="2" id="KW-1185">Reference proteome</keyword>
<gene>
    <name evidence="3" type="primary">LOC123393742</name>
</gene>
<protein>
    <submittedName>
        <fullName evidence="3">Translation initiation factor IF-2-like isoform X1</fullName>
    </submittedName>
</protein>
<feature type="compositionally biased region" description="Basic and acidic residues" evidence="1">
    <location>
        <begin position="1"/>
        <end position="10"/>
    </location>
</feature>
<dbReference type="AlphaFoldDB" id="A0A8U0SJU9"/>
<organism evidence="2 3">
    <name type="scientific">Mustela putorius furo</name>
    <name type="common">European domestic ferret</name>
    <name type="synonym">Mustela furo</name>
    <dbReference type="NCBI Taxonomy" id="9669"/>
    <lineage>
        <taxon>Eukaryota</taxon>
        <taxon>Metazoa</taxon>
        <taxon>Chordata</taxon>
        <taxon>Craniata</taxon>
        <taxon>Vertebrata</taxon>
        <taxon>Euteleostomi</taxon>
        <taxon>Mammalia</taxon>
        <taxon>Eutheria</taxon>
        <taxon>Laurasiatheria</taxon>
        <taxon>Carnivora</taxon>
        <taxon>Caniformia</taxon>
        <taxon>Musteloidea</taxon>
        <taxon>Mustelidae</taxon>
        <taxon>Mustelinae</taxon>
        <taxon>Mustela</taxon>
    </lineage>
</organism>
<reference evidence="3" key="1">
    <citation type="submission" date="2025-08" db="UniProtKB">
        <authorList>
            <consortium name="RefSeq"/>
        </authorList>
    </citation>
    <scope>IDENTIFICATION</scope>
    <source>
        <tissue evidence="3">Brain</tissue>
    </source>
</reference>
<dbReference type="RefSeq" id="XP_044942674.1">
    <property type="nucleotide sequence ID" value="XM_045086739.1"/>
</dbReference>
<evidence type="ECO:0000313" key="3">
    <source>
        <dbReference type="RefSeq" id="XP_044942674.1"/>
    </source>
</evidence>
<accession>A0A8U0SJU9</accession>
<evidence type="ECO:0000256" key="1">
    <source>
        <dbReference type="SAM" id="MobiDB-lite"/>
    </source>
</evidence>